<gene>
    <name evidence="2" type="ORF">RSSM_01166</name>
</gene>
<dbReference type="PATRIC" id="fig|1263870.3.peg.1261"/>
<feature type="compositionally biased region" description="Basic and acidic residues" evidence="1">
    <location>
        <begin position="1"/>
        <end position="12"/>
    </location>
</feature>
<name>M5U7B6_9BACT</name>
<protein>
    <submittedName>
        <fullName evidence="2">Uncharacterized protein</fullName>
    </submittedName>
</protein>
<feature type="compositionally biased region" description="Low complexity" evidence="1">
    <location>
        <begin position="35"/>
        <end position="53"/>
    </location>
</feature>
<dbReference type="EMBL" id="ANOH01000095">
    <property type="protein sequence ID" value="EMI57325.1"/>
    <property type="molecule type" value="Genomic_DNA"/>
</dbReference>
<dbReference type="AlphaFoldDB" id="M5U7B6"/>
<evidence type="ECO:0000313" key="2">
    <source>
        <dbReference type="EMBL" id="EMI57325.1"/>
    </source>
</evidence>
<evidence type="ECO:0000256" key="1">
    <source>
        <dbReference type="SAM" id="MobiDB-lite"/>
    </source>
</evidence>
<feature type="region of interest" description="Disordered" evidence="1">
    <location>
        <begin position="1"/>
        <end position="56"/>
    </location>
</feature>
<sequence length="127" mass="13851">MLDYREKEKESGYEAAFRSQTHDRSTYQSMTADMPNNLSPNNLSPNNLSLNHHSPNHDPPNEFAECCLPKVICRAIACRVAALRRAPAQQLPPNTAAGFDTAAGSAPWLRSARTQPIGGFVSLVASL</sequence>
<keyword evidence="3" id="KW-1185">Reference proteome</keyword>
<reference evidence="2 3" key="1">
    <citation type="journal article" date="2013" name="Mar. Genomics">
        <title>Expression of sulfatases in Rhodopirellula baltica and the diversity of sulfatases in the genus Rhodopirellula.</title>
        <authorList>
            <person name="Wegner C.E."/>
            <person name="Richter-Heitmann T."/>
            <person name="Klindworth A."/>
            <person name="Klockow C."/>
            <person name="Richter M."/>
            <person name="Achstetter T."/>
            <person name="Glockner F.O."/>
            <person name="Harder J."/>
        </authorList>
    </citation>
    <scope>NUCLEOTIDE SEQUENCE [LARGE SCALE GENOMIC DNA]</scope>
    <source>
        <strain evidence="2 3">SM41</strain>
    </source>
</reference>
<proteinExistence type="predicted"/>
<organism evidence="2 3">
    <name type="scientific">Rhodopirellula sallentina SM41</name>
    <dbReference type="NCBI Taxonomy" id="1263870"/>
    <lineage>
        <taxon>Bacteria</taxon>
        <taxon>Pseudomonadati</taxon>
        <taxon>Planctomycetota</taxon>
        <taxon>Planctomycetia</taxon>
        <taxon>Pirellulales</taxon>
        <taxon>Pirellulaceae</taxon>
        <taxon>Rhodopirellula</taxon>
    </lineage>
</organism>
<dbReference type="Proteomes" id="UP000011885">
    <property type="component" value="Unassembled WGS sequence"/>
</dbReference>
<evidence type="ECO:0000313" key="3">
    <source>
        <dbReference type="Proteomes" id="UP000011885"/>
    </source>
</evidence>
<accession>M5U7B6</accession>
<comment type="caution">
    <text evidence="2">The sequence shown here is derived from an EMBL/GenBank/DDBJ whole genome shotgun (WGS) entry which is preliminary data.</text>
</comment>